<protein>
    <submittedName>
        <fullName evidence="2">DNA-binding MarR family transcriptional regulator</fullName>
    </submittedName>
</protein>
<keyword evidence="3" id="KW-1185">Reference proteome</keyword>
<dbReference type="Proteomes" id="UP001240447">
    <property type="component" value="Unassembled WGS sequence"/>
</dbReference>
<accession>A0ABT9NLR2</accession>
<dbReference type="InterPro" id="IPR000835">
    <property type="entry name" value="HTH_MarR-typ"/>
</dbReference>
<feature type="domain" description="HTH marR-type" evidence="1">
    <location>
        <begin position="11"/>
        <end position="147"/>
    </location>
</feature>
<dbReference type="PRINTS" id="PR00598">
    <property type="entry name" value="HTHMARR"/>
</dbReference>
<dbReference type="SMART" id="SM00347">
    <property type="entry name" value="HTH_MARR"/>
    <property type="match status" value="1"/>
</dbReference>
<proteinExistence type="predicted"/>
<sequence length="167" mass="18378">MTETPWLTEEQLSVWRAWLALNAQLPAALHRQLQGDSGLSLPDFEVLVHLTDTPEERLRVTDLARALDWDRSRVSHHIKRMERRGLIGREECSSDGRGAFVVLSDTGRTAIREAAPGHARLVRELIFDHLTADELAALASITTKVLERLDPAAAPACSVVAGPTSAD</sequence>
<dbReference type="InterPro" id="IPR039422">
    <property type="entry name" value="MarR/SlyA-like"/>
</dbReference>
<dbReference type="InterPro" id="IPR036388">
    <property type="entry name" value="WH-like_DNA-bd_sf"/>
</dbReference>
<evidence type="ECO:0000259" key="1">
    <source>
        <dbReference type="PROSITE" id="PS50995"/>
    </source>
</evidence>
<name>A0ABT9NLR2_9ACTN</name>
<evidence type="ECO:0000313" key="2">
    <source>
        <dbReference type="EMBL" id="MDP9821281.1"/>
    </source>
</evidence>
<dbReference type="PANTHER" id="PTHR33164:SF99">
    <property type="entry name" value="MARR FAMILY REGULATORY PROTEIN"/>
    <property type="match status" value="1"/>
</dbReference>
<dbReference type="SUPFAM" id="SSF46785">
    <property type="entry name" value="Winged helix' DNA-binding domain"/>
    <property type="match status" value="1"/>
</dbReference>
<dbReference type="GO" id="GO:0003677">
    <property type="term" value="F:DNA binding"/>
    <property type="evidence" value="ECO:0007669"/>
    <property type="project" value="UniProtKB-KW"/>
</dbReference>
<dbReference type="InterPro" id="IPR036390">
    <property type="entry name" value="WH_DNA-bd_sf"/>
</dbReference>
<dbReference type="PROSITE" id="PS50995">
    <property type="entry name" value="HTH_MARR_2"/>
    <property type="match status" value="1"/>
</dbReference>
<dbReference type="Gene3D" id="1.10.10.10">
    <property type="entry name" value="Winged helix-like DNA-binding domain superfamily/Winged helix DNA-binding domain"/>
    <property type="match status" value="1"/>
</dbReference>
<comment type="caution">
    <text evidence="2">The sequence shown here is derived from an EMBL/GenBank/DDBJ whole genome shotgun (WGS) entry which is preliminary data.</text>
</comment>
<dbReference type="PANTHER" id="PTHR33164">
    <property type="entry name" value="TRANSCRIPTIONAL REGULATOR, MARR FAMILY"/>
    <property type="match status" value="1"/>
</dbReference>
<dbReference type="RefSeq" id="WP_068125067.1">
    <property type="nucleotide sequence ID" value="NZ_CCXJ01000796.2"/>
</dbReference>
<dbReference type="EMBL" id="JAUSQM010000001">
    <property type="protein sequence ID" value="MDP9821281.1"/>
    <property type="molecule type" value="Genomic_DNA"/>
</dbReference>
<reference evidence="2 3" key="1">
    <citation type="submission" date="2023-07" db="EMBL/GenBank/DDBJ databases">
        <title>Sequencing the genomes of 1000 actinobacteria strains.</title>
        <authorList>
            <person name="Klenk H.-P."/>
        </authorList>
    </citation>
    <scope>NUCLEOTIDE SEQUENCE [LARGE SCALE GENOMIC DNA]</scope>
    <source>
        <strain evidence="2 3">GD13</strain>
    </source>
</reference>
<gene>
    <name evidence="2" type="ORF">J2S59_001090</name>
</gene>
<dbReference type="CDD" id="cd00090">
    <property type="entry name" value="HTH_ARSR"/>
    <property type="match status" value="1"/>
</dbReference>
<keyword evidence="2" id="KW-0238">DNA-binding</keyword>
<organism evidence="2 3">
    <name type="scientific">Nocardioides massiliensis</name>
    <dbReference type="NCBI Taxonomy" id="1325935"/>
    <lineage>
        <taxon>Bacteria</taxon>
        <taxon>Bacillati</taxon>
        <taxon>Actinomycetota</taxon>
        <taxon>Actinomycetes</taxon>
        <taxon>Propionibacteriales</taxon>
        <taxon>Nocardioidaceae</taxon>
        <taxon>Nocardioides</taxon>
    </lineage>
</organism>
<dbReference type="Pfam" id="PF12802">
    <property type="entry name" value="MarR_2"/>
    <property type="match status" value="1"/>
</dbReference>
<dbReference type="InterPro" id="IPR011991">
    <property type="entry name" value="ArsR-like_HTH"/>
</dbReference>
<evidence type="ECO:0000313" key="3">
    <source>
        <dbReference type="Proteomes" id="UP001240447"/>
    </source>
</evidence>